<dbReference type="EMBL" id="UYRR01031455">
    <property type="protein sequence ID" value="VDK50216.1"/>
    <property type="molecule type" value="Genomic_DNA"/>
</dbReference>
<organism evidence="3">
    <name type="scientific">Anisakis simplex</name>
    <name type="common">Herring worm</name>
    <dbReference type="NCBI Taxonomy" id="6269"/>
    <lineage>
        <taxon>Eukaryota</taxon>
        <taxon>Metazoa</taxon>
        <taxon>Ecdysozoa</taxon>
        <taxon>Nematoda</taxon>
        <taxon>Chromadorea</taxon>
        <taxon>Rhabditida</taxon>
        <taxon>Spirurina</taxon>
        <taxon>Ascaridomorpha</taxon>
        <taxon>Ascaridoidea</taxon>
        <taxon>Anisakidae</taxon>
        <taxon>Anisakis</taxon>
        <taxon>Anisakis simplex complex</taxon>
    </lineage>
</organism>
<name>A0A0M3K083_ANISI</name>
<reference evidence="3" key="1">
    <citation type="submission" date="2017-02" db="UniProtKB">
        <authorList>
            <consortium name="WormBaseParasite"/>
        </authorList>
    </citation>
    <scope>IDENTIFICATION</scope>
</reference>
<sequence length="127" mass="14921">MMGRVRNHVRKLCVVFQKDVFFDVFPDCMPHVTFLDIAYFPDLAGCVEKLVTCFRYVEVLNLYYVRNIDNEVVDVLFSNDCLKRLRQLHFISMDGKPSNFIPKLCESERPLQLLNVPYSFEQVSSVF</sequence>
<dbReference type="AlphaFoldDB" id="A0A0M3K083"/>
<dbReference type="SUPFAM" id="SSF52047">
    <property type="entry name" value="RNI-like"/>
    <property type="match status" value="1"/>
</dbReference>
<dbReference type="WBParaSite" id="ASIM_0001421101-mRNA-1">
    <property type="protein sequence ID" value="ASIM_0001421101-mRNA-1"/>
    <property type="gene ID" value="ASIM_0001421101"/>
</dbReference>
<proteinExistence type="predicted"/>
<accession>A0A0M3K083</accession>
<reference evidence="1 2" key="2">
    <citation type="submission" date="2018-11" db="EMBL/GenBank/DDBJ databases">
        <authorList>
            <consortium name="Pathogen Informatics"/>
        </authorList>
    </citation>
    <scope>NUCLEOTIDE SEQUENCE [LARGE SCALE GENOMIC DNA]</scope>
</reference>
<evidence type="ECO:0000313" key="3">
    <source>
        <dbReference type="WBParaSite" id="ASIM_0001421101-mRNA-1"/>
    </source>
</evidence>
<protein>
    <submittedName>
        <fullName evidence="3">FBD domain-containing protein</fullName>
    </submittedName>
</protein>
<keyword evidence="2" id="KW-1185">Reference proteome</keyword>
<dbReference type="Proteomes" id="UP000267096">
    <property type="component" value="Unassembled WGS sequence"/>
</dbReference>
<gene>
    <name evidence="1" type="ORF">ASIM_LOCUS13639</name>
</gene>
<evidence type="ECO:0000313" key="2">
    <source>
        <dbReference type="Proteomes" id="UP000267096"/>
    </source>
</evidence>
<evidence type="ECO:0000313" key="1">
    <source>
        <dbReference type="EMBL" id="VDK50216.1"/>
    </source>
</evidence>